<sequence length="93" mass="10727">MCTENSLDELKELLSKIIEDQTLSLETGLADSYELLALDQLKEVYIKNSMSLLHSLEIMHKEKVIDTNQFNNRIGSLRNILELAQELSSFEKR</sequence>
<protein>
    <submittedName>
        <fullName evidence="1">Uncharacterized protein</fullName>
    </submittedName>
</protein>
<evidence type="ECO:0000313" key="1">
    <source>
        <dbReference type="EMBL" id="MFD1929289.1"/>
    </source>
</evidence>
<gene>
    <name evidence="1" type="ORF">ACFSFY_14700</name>
</gene>
<keyword evidence="2" id="KW-1185">Reference proteome</keyword>
<evidence type="ECO:0000313" key="2">
    <source>
        <dbReference type="Proteomes" id="UP001597218"/>
    </source>
</evidence>
<comment type="caution">
    <text evidence="1">The sequence shown here is derived from an EMBL/GenBank/DDBJ whole genome shotgun (WGS) entry which is preliminary data.</text>
</comment>
<dbReference type="RefSeq" id="WP_381539301.1">
    <property type="nucleotide sequence ID" value="NZ_JBHUGI010000034.1"/>
</dbReference>
<name>A0ABW4SJG7_9BACL</name>
<reference evidence="2" key="1">
    <citation type="journal article" date="2019" name="Int. J. Syst. Evol. Microbiol.">
        <title>The Global Catalogue of Microorganisms (GCM) 10K type strain sequencing project: providing services to taxonomists for standard genome sequencing and annotation.</title>
        <authorList>
            <consortium name="The Broad Institute Genomics Platform"/>
            <consortium name="The Broad Institute Genome Sequencing Center for Infectious Disease"/>
            <person name="Wu L."/>
            <person name="Ma J."/>
        </authorList>
    </citation>
    <scope>NUCLEOTIDE SEQUENCE [LARGE SCALE GENOMIC DNA]</scope>
    <source>
        <strain evidence="2">CGMCC 4.7177</strain>
    </source>
</reference>
<organism evidence="1 2">
    <name type="scientific">Sporosarcina siberiensis</name>
    <dbReference type="NCBI Taxonomy" id="1365606"/>
    <lineage>
        <taxon>Bacteria</taxon>
        <taxon>Bacillati</taxon>
        <taxon>Bacillota</taxon>
        <taxon>Bacilli</taxon>
        <taxon>Bacillales</taxon>
        <taxon>Caryophanaceae</taxon>
        <taxon>Sporosarcina</taxon>
    </lineage>
</organism>
<dbReference type="Proteomes" id="UP001597218">
    <property type="component" value="Unassembled WGS sequence"/>
</dbReference>
<dbReference type="EMBL" id="JBHUGI010000034">
    <property type="protein sequence ID" value="MFD1929289.1"/>
    <property type="molecule type" value="Genomic_DNA"/>
</dbReference>
<accession>A0ABW4SJG7</accession>
<proteinExistence type="predicted"/>